<dbReference type="Pfam" id="PF07724">
    <property type="entry name" value="AAA_2"/>
    <property type="match status" value="1"/>
</dbReference>
<reference evidence="9 10" key="1">
    <citation type="submission" date="2017-12" db="EMBL/GenBank/DDBJ databases">
        <title>Phylogenetic diversity of female urinary microbiome.</title>
        <authorList>
            <person name="Thomas-White K."/>
            <person name="Wolfe A.J."/>
        </authorList>
    </citation>
    <scope>NUCLEOTIDE SEQUENCE [LARGE SCALE GENOMIC DNA]</scope>
    <source>
        <strain evidence="9 10">UMB1298</strain>
    </source>
</reference>
<dbReference type="SMART" id="SM00382">
    <property type="entry name" value="AAA"/>
    <property type="match status" value="1"/>
</dbReference>
<feature type="binding site" evidence="6 7">
    <location>
        <position position="35"/>
    </location>
    <ligand>
        <name>Zn(2+)</name>
        <dbReference type="ChEBI" id="CHEBI:29105"/>
    </ligand>
</feature>
<dbReference type="GO" id="GO:0016887">
    <property type="term" value="F:ATP hydrolysis activity"/>
    <property type="evidence" value="ECO:0007669"/>
    <property type="project" value="InterPro"/>
</dbReference>
<dbReference type="SMART" id="SM01086">
    <property type="entry name" value="ClpB_D2-small"/>
    <property type="match status" value="1"/>
</dbReference>
<dbReference type="InterPro" id="IPR050052">
    <property type="entry name" value="ATP-dep_Clp_protease_ClpX"/>
</dbReference>
<dbReference type="InterPro" id="IPR025943">
    <property type="entry name" value="Sigma_54_int_dom_ATP-bd_2"/>
</dbReference>
<dbReference type="PROSITE" id="PS51902">
    <property type="entry name" value="CLPX_ZB"/>
    <property type="match status" value="1"/>
</dbReference>
<dbReference type="GO" id="GO:0051082">
    <property type="term" value="F:unfolded protein binding"/>
    <property type="evidence" value="ECO:0007669"/>
    <property type="project" value="UniProtKB-UniRule"/>
</dbReference>
<dbReference type="NCBIfam" id="NF003745">
    <property type="entry name" value="PRK05342.1"/>
    <property type="match status" value="1"/>
</dbReference>
<keyword evidence="2 6" id="KW-0547">Nucleotide-binding</keyword>
<dbReference type="FunFam" id="3.40.50.300:FF:000005">
    <property type="entry name" value="ATP-dependent Clp protease ATP-binding subunit ClpX"/>
    <property type="match status" value="1"/>
</dbReference>
<evidence type="ECO:0000256" key="2">
    <source>
        <dbReference type="ARBA" id="ARBA00022741"/>
    </source>
</evidence>
<evidence type="ECO:0000256" key="1">
    <source>
        <dbReference type="ARBA" id="ARBA00022723"/>
    </source>
</evidence>
<dbReference type="InterPro" id="IPR004487">
    <property type="entry name" value="Clp_protease_ATP-bd_su_ClpX"/>
</dbReference>
<dbReference type="Proteomes" id="UP000234206">
    <property type="component" value="Unassembled WGS sequence"/>
</dbReference>
<dbReference type="InterPro" id="IPR019489">
    <property type="entry name" value="Clp_ATPase_C"/>
</dbReference>
<comment type="similarity">
    <text evidence="6 7">Belongs to the ClpX chaperone family.</text>
</comment>
<keyword evidence="4 6" id="KW-0067">ATP-binding</keyword>
<dbReference type="NCBIfam" id="TIGR00382">
    <property type="entry name" value="clpX"/>
    <property type="match status" value="1"/>
</dbReference>
<dbReference type="PANTHER" id="PTHR48102">
    <property type="entry name" value="ATP-DEPENDENT CLP PROTEASE ATP-BINDING SUBUNIT CLPX-LIKE, MITOCHONDRIAL-RELATED"/>
    <property type="match status" value="1"/>
</dbReference>
<evidence type="ECO:0000256" key="3">
    <source>
        <dbReference type="ARBA" id="ARBA00022833"/>
    </source>
</evidence>
<dbReference type="Gene3D" id="1.10.8.60">
    <property type="match status" value="1"/>
</dbReference>
<feature type="binding site" evidence="6 7">
    <location>
        <position position="16"/>
    </location>
    <ligand>
        <name>Zn(2+)</name>
        <dbReference type="ChEBI" id="CHEBI:29105"/>
    </ligand>
</feature>
<dbReference type="RefSeq" id="WP_070706242.1">
    <property type="nucleotide sequence ID" value="NZ_JBHLVH010000004.1"/>
</dbReference>
<dbReference type="InterPro" id="IPR027417">
    <property type="entry name" value="P-loop_NTPase"/>
</dbReference>
<keyword evidence="1 6" id="KW-0479">Metal-binding</keyword>
<evidence type="ECO:0000256" key="4">
    <source>
        <dbReference type="ARBA" id="ARBA00022840"/>
    </source>
</evidence>
<dbReference type="EMBL" id="PKIZ01000015">
    <property type="protein sequence ID" value="PKZ41292.1"/>
    <property type="molecule type" value="Genomic_DNA"/>
</dbReference>
<dbReference type="GO" id="GO:0051603">
    <property type="term" value="P:proteolysis involved in protein catabolic process"/>
    <property type="evidence" value="ECO:0007669"/>
    <property type="project" value="TreeGrafter"/>
</dbReference>
<dbReference type="GO" id="GO:0009376">
    <property type="term" value="C:HslUV protease complex"/>
    <property type="evidence" value="ECO:0007669"/>
    <property type="project" value="TreeGrafter"/>
</dbReference>
<dbReference type="GO" id="GO:0140662">
    <property type="term" value="F:ATP-dependent protein folding chaperone"/>
    <property type="evidence" value="ECO:0007669"/>
    <property type="project" value="InterPro"/>
</dbReference>
<dbReference type="HAMAP" id="MF_00175">
    <property type="entry name" value="ClpX"/>
    <property type="match status" value="1"/>
</dbReference>
<dbReference type="PROSITE" id="PS00676">
    <property type="entry name" value="SIGMA54_INTERACT_2"/>
    <property type="match status" value="1"/>
</dbReference>
<comment type="subunit">
    <text evidence="6">Component of the ClpX-ClpP complex. Forms a hexameric ring that, in the presence of ATP, binds to fourteen ClpP subunits assembled into a disk-like structure with a central cavity, resembling the structure of eukaryotic proteasomes.</text>
</comment>
<comment type="caution">
    <text evidence="9">The sequence shown here is derived from an EMBL/GenBank/DDBJ whole genome shotgun (WGS) entry which is preliminary data.</text>
</comment>
<dbReference type="InterPro" id="IPR046425">
    <property type="entry name" value="ClpX_bact"/>
</dbReference>
<organism evidence="9 10">
    <name type="scientific">Kytococcus schroeteri</name>
    <dbReference type="NCBI Taxonomy" id="138300"/>
    <lineage>
        <taxon>Bacteria</taxon>
        <taxon>Bacillati</taxon>
        <taxon>Actinomycetota</taxon>
        <taxon>Actinomycetes</taxon>
        <taxon>Micrococcales</taxon>
        <taxon>Kytococcaceae</taxon>
        <taxon>Kytococcus</taxon>
    </lineage>
</organism>
<keyword evidence="3 6" id="KW-0862">Zinc</keyword>
<dbReference type="GO" id="GO:0008233">
    <property type="term" value="F:peptidase activity"/>
    <property type="evidence" value="ECO:0007669"/>
    <property type="project" value="UniProtKB-KW"/>
</dbReference>
<evidence type="ECO:0000256" key="5">
    <source>
        <dbReference type="ARBA" id="ARBA00023186"/>
    </source>
</evidence>
<dbReference type="Gene3D" id="3.40.50.300">
    <property type="entry name" value="P-loop containing nucleotide triphosphate hydrolases"/>
    <property type="match status" value="1"/>
</dbReference>
<evidence type="ECO:0000256" key="6">
    <source>
        <dbReference type="HAMAP-Rule" id="MF_00175"/>
    </source>
</evidence>
<dbReference type="InterPro" id="IPR003959">
    <property type="entry name" value="ATPase_AAA_core"/>
</dbReference>
<dbReference type="InterPro" id="IPR003593">
    <property type="entry name" value="AAA+_ATPase"/>
</dbReference>
<keyword evidence="9" id="KW-0645">Protease</keyword>
<keyword evidence="10" id="KW-1185">Reference proteome</keyword>
<dbReference type="Pfam" id="PF10431">
    <property type="entry name" value="ClpB_D2-small"/>
    <property type="match status" value="1"/>
</dbReference>
<dbReference type="CDD" id="cd19497">
    <property type="entry name" value="RecA-like_ClpX"/>
    <property type="match status" value="1"/>
</dbReference>
<dbReference type="GO" id="GO:0046983">
    <property type="term" value="F:protein dimerization activity"/>
    <property type="evidence" value="ECO:0007669"/>
    <property type="project" value="UniProtKB-UniRule"/>
</dbReference>
<evidence type="ECO:0000259" key="8">
    <source>
        <dbReference type="PROSITE" id="PS51902"/>
    </source>
</evidence>
<dbReference type="Pfam" id="PF06689">
    <property type="entry name" value="zf-C4_ClpX"/>
    <property type="match status" value="1"/>
</dbReference>
<keyword evidence="5 6" id="KW-0143">Chaperone</keyword>
<feature type="binding site" evidence="6 7">
    <location>
        <position position="38"/>
    </location>
    <ligand>
        <name>Zn(2+)</name>
        <dbReference type="ChEBI" id="CHEBI:29105"/>
    </ligand>
</feature>
<dbReference type="GO" id="GO:0005524">
    <property type="term" value="F:ATP binding"/>
    <property type="evidence" value="ECO:0007669"/>
    <property type="project" value="UniProtKB-UniRule"/>
</dbReference>
<name>A0A2I1P9M1_9MICO</name>
<feature type="domain" description="ClpX-type ZB" evidence="8">
    <location>
        <begin position="1"/>
        <end position="54"/>
    </location>
</feature>
<feature type="binding site" evidence="6">
    <location>
        <begin position="120"/>
        <end position="127"/>
    </location>
    <ligand>
        <name>ATP</name>
        <dbReference type="ChEBI" id="CHEBI:30616"/>
    </ligand>
</feature>
<comment type="function">
    <text evidence="6">ATP-dependent specificity component of the Clp protease. It directs the protease to specific substrates. Can perform chaperone functions in the absence of ClpP.</text>
</comment>
<evidence type="ECO:0000313" key="9">
    <source>
        <dbReference type="EMBL" id="PKZ41292.1"/>
    </source>
</evidence>
<dbReference type="GO" id="GO:0008270">
    <property type="term" value="F:zinc ion binding"/>
    <property type="evidence" value="ECO:0007669"/>
    <property type="project" value="UniProtKB-UniRule"/>
</dbReference>
<dbReference type="GO" id="GO:0051301">
    <property type="term" value="P:cell division"/>
    <property type="evidence" value="ECO:0007669"/>
    <property type="project" value="TreeGrafter"/>
</dbReference>
<sequence length="423" mass="45972">MARTAGSGDFLTCSFCGKSQKQVRKLIAGPNVYICDECIELCNEIIDEEFPAASVERLEKVPTPREIHAFLESYVVGQDEAKRALAVAVYNHYKRIDAQGSSDDPDAPEVAKSNILMIGPTGTGKTYLAQTLAKLLQVPFAIADATALTEAGYVGEDVENILVKLIQAADGDVSKAETGIIYIDEIDKITRKSENPSITRDVSGEGVQQALLKILEGTVASVPPQGGRKHPHQEFVQIDTRNILFVVGGAFAGLDEIVAEREGKGGLGFGATLSARRTEGEFLRNVRPEDLVKFGLIPEFIGRVPVVAAVNPLDADALVDILTGPRNALVKQYQHLFRLDGVELEFTDDAVRAVAEQAMLRRTGARGLRAIMEEVLQPVMFDVPSDDGIERVVVTADVVADNVNPTIVRRDEKRAKRPKRKSA</sequence>
<dbReference type="OrthoDB" id="9804062at2"/>
<keyword evidence="9" id="KW-0378">Hydrolase</keyword>
<dbReference type="FunFam" id="1.10.8.60:FF:000002">
    <property type="entry name" value="ATP-dependent Clp protease ATP-binding subunit ClpX"/>
    <property type="match status" value="1"/>
</dbReference>
<evidence type="ECO:0000256" key="7">
    <source>
        <dbReference type="PROSITE-ProRule" id="PRU01250"/>
    </source>
</evidence>
<dbReference type="AlphaFoldDB" id="A0A2I1P9M1"/>
<dbReference type="InterPro" id="IPR038366">
    <property type="entry name" value="Znf_CppX_C4_sf"/>
</dbReference>
<dbReference type="SUPFAM" id="SSF52540">
    <property type="entry name" value="P-loop containing nucleoside triphosphate hydrolases"/>
    <property type="match status" value="1"/>
</dbReference>
<evidence type="ECO:0000313" key="10">
    <source>
        <dbReference type="Proteomes" id="UP000234206"/>
    </source>
</evidence>
<dbReference type="SMART" id="SM00994">
    <property type="entry name" value="zf-C4_ClpX"/>
    <property type="match status" value="1"/>
</dbReference>
<proteinExistence type="inferred from homology"/>
<dbReference type="InterPro" id="IPR010603">
    <property type="entry name" value="Znf_CppX_C4"/>
</dbReference>
<dbReference type="Gene3D" id="6.20.220.10">
    <property type="entry name" value="ClpX chaperone, C4-type zinc finger domain"/>
    <property type="match status" value="1"/>
</dbReference>
<feature type="binding site" evidence="6 7">
    <location>
        <position position="13"/>
    </location>
    <ligand>
        <name>Zn(2+)</name>
        <dbReference type="ChEBI" id="CHEBI:29105"/>
    </ligand>
</feature>
<dbReference type="SUPFAM" id="SSF57716">
    <property type="entry name" value="Glucocorticoid receptor-like (DNA-binding domain)"/>
    <property type="match status" value="1"/>
</dbReference>
<dbReference type="PANTHER" id="PTHR48102:SF7">
    <property type="entry name" value="ATP-DEPENDENT CLP PROTEASE ATP-BINDING SUBUNIT CLPX-LIKE, MITOCHONDRIAL"/>
    <property type="match status" value="1"/>
</dbReference>
<protein>
    <recommendedName>
        <fullName evidence="6">ATP-dependent Clp protease ATP-binding subunit ClpX</fullName>
    </recommendedName>
</protein>
<accession>A0A2I1P9M1</accession>
<gene>
    <name evidence="6" type="primary">clpX</name>
    <name evidence="9" type="ORF">CYJ76_08345</name>
</gene>
<dbReference type="InterPro" id="IPR059188">
    <property type="entry name" value="Znf_CLPX-like"/>
</dbReference>